<evidence type="ECO:0000313" key="4">
    <source>
        <dbReference type="Proteomes" id="UP000525078"/>
    </source>
</evidence>
<dbReference type="InterPro" id="IPR002925">
    <property type="entry name" value="Dienelactn_hydro"/>
</dbReference>
<dbReference type="Proteomes" id="UP000525078">
    <property type="component" value="Unassembled WGS sequence"/>
</dbReference>
<dbReference type="Pfam" id="PF01738">
    <property type="entry name" value="DLH"/>
    <property type="match status" value="1"/>
</dbReference>
<dbReference type="InterPro" id="IPR029058">
    <property type="entry name" value="AB_hydrolase_fold"/>
</dbReference>
<protein>
    <recommendedName>
        <fullName evidence="2">Dienelactone hydrolase domain-containing protein</fullName>
    </recommendedName>
</protein>
<feature type="chain" id="PRO_5029486615" description="Dienelactone hydrolase domain-containing protein" evidence="1">
    <location>
        <begin position="17"/>
        <end position="287"/>
    </location>
</feature>
<evidence type="ECO:0000259" key="2">
    <source>
        <dbReference type="Pfam" id="PF01738"/>
    </source>
</evidence>
<dbReference type="Gene3D" id="3.40.50.1820">
    <property type="entry name" value="alpha/beta hydrolase"/>
    <property type="match status" value="1"/>
</dbReference>
<comment type="caution">
    <text evidence="3">The sequence shown here is derived from an EMBL/GenBank/DDBJ whole genome shotgun (WGS) entry which is preliminary data.</text>
</comment>
<accession>A0A7J6GIH6</accession>
<dbReference type="PANTHER" id="PTHR46623">
    <property type="entry name" value="CARBOXYMETHYLENEBUTENOLIDASE-RELATED"/>
    <property type="match status" value="1"/>
</dbReference>
<keyword evidence="1" id="KW-0732">Signal</keyword>
<name>A0A7J6GIH6_CANSA</name>
<evidence type="ECO:0000313" key="3">
    <source>
        <dbReference type="EMBL" id="KAF4382677.1"/>
    </source>
</evidence>
<dbReference type="SUPFAM" id="SSF53474">
    <property type="entry name" value="alpha/beta-Hydrolases"/>
    <property type="match status" value="1"/>
</dbReference>
<sequence>MILLSAVTSIVLRSSASTAFAVAACSRGRLFSPFIGQFSVRAMADSAASPTPFKKIQIQRDDTTFDAYVVGKDDAPGIVVLQEWWGVDFEVKNHAVKISQLGQGFKALIPDLYRGKVCLDVAEAQHTMDGLDWQGAVKDIRASVNWLKANGSKKAGVTGFCMGGALSIASSVLVPEVDAVVAFYGVPSSELADPTQAKAPVQGHFGELDNFVGFSDVTAAKSLEEKLKAAGVPHEVHIYPGNAHAFMNRSPEGVQRRKSMGMADEDEAAAQLAWSRFQSWMTKYLSA</sequence>
<evidence type="ECO:0000256" key="1">
    <source>
        <dbReference type="SAM" id="SignalP"/>
    </source>
</evidence>
<gene>
    <name evidence="3" type="ORF">F8388_015505</name>
</gene>
<organism evidence="3 4">
    <name type="scientific">Cannabis sativa</name>
    <name type="common">Hemp</name>
    <name type="synonym">Marijuana</name>
    <dbReference type="NCBI Taxonomy" id="3483"/>
    <lineage>
        <taxon>Eukaryota</taxon>
        <taxon>Viridiplantae</taxon>
        <taxon>Streptophyta</taxon>
        <taxon>Embryophyta</taxon>
        <taxon>Tracheophyta</taxon>
        <taxon>Spermatophyta</taxon>
        <taxon>Magnoliopsida</taxon>
        <taxon>eudicotyledons</taxon>
        <taxon>Gunneridae</taxon>
        <taxon>Pentapetalae</taxon>
        <taxon>rosids</taxon>
        <taxon>fabids</taxon>
        <taxon>Rosales</taxon>
        <taxon>Cannabaceae</taxon>
        <taxon>Cannabis</taxon>
    </lineage>
</organism>
<feature type="signal peptide" evidence="1">
    <location>
        <begin position="1"/>
        <end position="16"/>
    </location>
</feature>
<proteinExistence type="predicted"/>
<feature type="domain" description="Dienelactone hydrolase" evidence="2">
    <location>
        <begin position="65"/>
        <end position="284"/>
    </location>
</feature>
<dbReference type="AlphaFoldDB" id="A0A7J6GIH6"/>
<dbReference type="EMBL" id="JAATIP010000054">
    <property type="protein sequence ID" value="KAF4382677.1"/>
    <property type="molecule type" value="Genomic_DNA"/>
</dbReference>
<dbReference type="GO" id="GO:0016787">
    <property type="term" value="F:hydrolase activity"/>
    <property type="evidence" value="ECO:0007669"/>
    <property type="project" value="InterPro"/>
</dbReference>
<dbReference type="InterPro" id="IPR051049">
    <property type="entry name" value="Dienelactone_hydrolase-like"/>
</dbReference>
<reference evidence="3 4" key="1">
    <citation type="journal article" date="2020" name="bioRxiv">
        <title>Sequence and annotation of 42 cannabis genomes reveals extensive copy number variation in cannabinoid synthesis and pathogen resistance genes.</title>
        <authorList>
            <person name="Mckernan K.J."/>
            <person name="Helbert Y."/>
            <person name="Kane L.T."/>
            <person name="Ebling H."/>
            <person name="Zhang L."/>
            <person name="Liu B."/>
            <person name="Eaton Z."/>
            <person name="Mclaughlin S."/>
            <person name="Kingan S."/>
            <person name="Baybayan P."/>
            <person name="Concepcion G."/>
            <person name="Jordan M."/>
            <person name="Riva A."/>
            <person name="Barbazuk W."/>
            <person name="Harkins T."/>
        </authorList>
    </citation>
    <scope>NUCLEOTIDE SEQUENCE [LARGE SCALE GENOMIC DNA]</scope>
    <source>
        <strain evidence="4">cv. Jamaican Lion 4</strain>
        <tissue evidence="3">Leaf</tissue>
    </source>
</reference>
<dbReference type="PANTHER" id="PTHR46623:SF6">
    <property type="entry name" value="ALPHA_BETA-HYDROLASES SUPERFAMILY PROTEIN"/>
    <property type="match status" value="1"/>
</dbReference>